<reference evidence="1 2" key="1">
    <citation type="journal article" date="2015" name="Nature">
        <title>rRNA introns, odd ribosomes, and small enigmatic genomes across a large radiation of phyla.</title>
        <authorList>
            <person name="Brown C.T."/>
            <person name="Hug L.A."/>
            <person name="Thomas B.C."/>
            <person name="Sharon I."/>
            <person name="Castelle C.J."/>
            <person name="Singh A."/>
            <person name="Wilkins M.J."/>
            <person name="Williams K.H."/>
            <person name="Banfield J.F."/>
        </authorList>
    </citation>
    <scope>NUCLEOTIDE SEQUENCE [LARGE SCALE GENOMIC DNA]</scope>
</reference>
<gene>
    <name evidence="1" type="ORF">UX06_C0024G0011</name>
</gene>
<dbReference type="Proteomes" id="UP000034696">
    <property type="component" value="Unassembled WGS sequence"/>
</dbReference>
<accession>A0A0G1M852</accession>
<sequence>MIPLETFKKSLGEWGKHLPDHEAEKLMHLKYKLANTLFDLWQHKNKVVVGGGGVVVIHKQNGNACPAYTFGFIYAYA</sequence>
<evidence type="ECO:0000313" key="2">
    <source>
        <dbReference type="Proteomes" id="UP000034696"/>
    </source>
</evidence>
<proteinExistence type="predicted"/>
<comment type="caution">
    <text evidence="1">The sequence shown here is derived from an EMBL/GenBank/DDBJ whole genome shotgun (WGS) entry which is preliminary data.</text>
</comment>
<evidence type="ECO:0000313" key="1">
    <source>
        <dbReference type="EMBL" id="KKU04272.1"/>
    </source>
</evidence>
<dbReference type="EMBL" id="LCKT01000024">
    <property type="protein sequence ID" value="KKU04272.1"/>
    <property type="molecule type" value="Genomic_DNA"/>
</dbReference>
<name>A0A0G1M852_9BACT</name>
<protein>
    <submittedName>
        <fullName evidence="1">Uncharacterized protein</fullName>
    </submittedName>
</protein>
<dbReference type="AlphaFoldDB" id="A0A0G1M852"/>
<organism evidence="1 2">
    <name type="scientific">Candidatus Giovannonibacteria bacterium GW2011_GWA2_45_21</name>
    <dbReference type="NCBI Taxonomy" id="1618649"/>
    <lineage>
        <taxon>Bacteria</taxon>
        <taxon>Candidatus Giovannoniibacteriota</taxon>
    </lineage>
</organism>